<dbReference type="EMBL" id="JACHHY010000006">
    <property type="protein sequence ID" value="MBB5017925.1"/>
    <property type="molecule type" value="Genomic_DNA"/>
</dbReference>
<comment type="caution">
    <text evidence="1">The sequence shown here is derived from an EMBL/GenBank/DDBJ whole genome shotgun (WGS) entry which is preliminary data.</text>
</comment>
<gene>
    <name evidence="1" type="ORF">HNQ59_001210</name>
</gene>
<proteinExistence type="predicted"/>
<evidence type="ECO:0000313" key="2">
    <source>
        <dbReference type="Proteomes" id="UP000575898"/>
    </source>
</evidence>
<dbReference type="InterPro" id="IPR025335">
    <property type="entry name" value="DUF4241"/>
</dbReference>
<keyword evidence="2" id="KW-1185">Reference proteome</keyword>
<evidence type="ECO:0008006" key="3">
    <source>
        <dbReference type="Google" id="ProtNLM"/>
    </source>
</evidence>
<dbReference type="Proteomes" id="UP000575898">
    <property type="component" value="Unassembled WGS sequence"/>
</dbReference>
<organism evidence="1 2">
    <name type="scientific">Chitinivorax tropicus</name>
    <dbReference type="NCBI Taxonomy" id="714531"/>
    <lineage>
        <taxon>Bacteria</taxon>
        <taxon>Pseudomonadati</taxon>
        <taxon>Pseudomonadota</taxon>
        <taxon>Betaproteobacteria</taxon>
        <taxon>Chitinivorax</taxon>
    </lineage>
</organism>
<dbReference type="Pfam" id="PF14025">
    <property type="entry name" value="DUF4241"/>
    <property type="match status" value="1"/>
</dbReference>
<evidence type="ECO:0000313" key="1">
    <source>
        <dbReference type="EMBL" id="MBB5017925.1"/>
    </source>
</evidence>
<dbReference type="RefSeq" id="WP_184036462.1">
    <property type="nucleotide sequence ID" value="NZ_JACHHY010000006.1"/>
</dbReference>
<dbReference type="AlphaFoldDB" id="A0A840MK97"/>
<accession>A0A840MK97</accession>
<name>A0A840MK97_9PROT</name>
<protein>
    <recommendedName>
        <fullName evidence="3">DUF4241 domain-containing protein</fullName>
    </recommendedName>
</protein>
<reference evidence="1 2" key="1">
    <citation type="submission" date="2020-08" db="EMBL/GenBank/DDBJ databases">
        <title>Genomic Encyclopedia of Type Strains, Phase IV (KMG-IV): sequencing the most valuable type-strain genomes for metagenomic binning, comparative biology and taxonomic classification.</title>
        <authorList>
            <person name="Goeker M."/>
        </authorList>
    </citation>
    <scope>NUCLEOTIDE SEQUENCE [LARGE SCALE GENOMIC DNA]</scope>
    <source>
        <strain evidence="1 2">DSM 27165</strain>
    </source>
</reference>
<sequence length="241" mass="26373">MQYLPIHDDRWKALSNEVAEWQFADGQVLRYRLFTVECGQLWLKSGRLVICDPFATLAMSGNPQVRVAPGCYPVIATIADTSEALDGSQPREAYLSVVLSDLPSIGWRFLSPLPPDMEAPALGDHEFIGVSVDENTVAFTDADAIERLMPSPKEVDWEFELFDSGEDDAWQARLADPGELREGLANVLLPDAQDGENVMLSYAGWGDGSYAVVGTYAADGTLTGVHIDLAVLPLAPMPEWD</sequence>